<dbReference type="AlphaFoldDB" id="D3A905"/>
<dbReference type="Proteomes" id="UP000004968">
    <property type="component" value="Unassembled WGS sequence"/>
</dbReference>
<gene>
    <name evidence="1" type="ORF">CLOSTHATH_00075</name>
</gene>
<organism evidence="1 2">
    <name type="scientific">Hungatella hathewayi DSM 13479</name>
    <dbReference type="NCBI Taxonomy" id="566550"/>
    <lineage>
        <taxon>Bacteria</taxon>
        <taxon>Bacillati</taxon>
        <taxon>Bacillota</taxon>
        <taxon>Clostridia</taxon>
        <taxon>Lachnospirales</taxon>
        <taxon>Lachnospiraceae</taxon>
        <taxon>Hungatella</taxon>
    </lineage>
</organism>
<evidence type="ECO:0000313" key="2">
    <source>
        <dbReference type="Proteomes" id="UP000004968"/>
    </source>
</evidence>
<dbReference type="EMBL" id="ACIO01000009">
    <property type="protein sequence ID" value="EFD01681.1"/>
    <property type="molecule type" value="Genomic_DNA"/>
</dbReference>
<proteinExistence type="predicted"/>
<reference evidence="1 2" key="1">
    <citation type="submission" date="2010-01" db="EMBL/GenBank/DDBJ databases">
        <authorList>
            <person name="Weinstock G."/>
            <person name="Sodergren E."/>
            <person name="Clifton S."/>
            <person name="Fulton L."/>
            <person name="Fulton B."/>
            <person name="Courtney L."/>
            <person name="Fronick C."/>
            <person name="Harrison M."/>
            <person name="Strong C."/>
            <person name="Farmer C."/>
            <person name="Delahaunty K."/>
            <person name="Markovic C."/>
            <person name="Hall O."/>
            <person name="Minx P."/>
            <person name="Tomlinson C."/>
            <person name="Mitreva M."/>
            <person name="Nelson J."/>
            <person name="Hou S."/>
            <person name="Wollam A."/>
            <person name="Pepin K.H."/>
            <person name="Johnson M."/>
            <person name="Bhonagiri V."/>
            <person name="Nash W.E."/>
            <person name="Warren W."/>
            <person name="Chinwalla A."/>
            <person name="Mardis E.R."/>
            <person name="Wilson R.K."/>
        </authorList>
    </citation>
    <scope>NUCLEOTIDE SEQUENCE [LARGE SCALE GENOMIC DNA]</scope>
    <source>
        <strain evidence="1 2">DSM 13479</strain>
    </source>
</reference>
<sequence length="39" mass="4352">MLHKCYKNQYTLLIAICQAKISKNGSYTDFSGITAVTLL</sequence>
<protein>
    <submittedName>
        <fullName evidence="1">Uncharacterized protein</fullName>
    </submittedName>
</protein>
<comment type="caution">
    <text evidence="1">The sequence shown here is derived from an EMBL/GenBank/DDBJ whole genome shotgun (WGS) entry which is preliminary data.</text>
</comment>
<dbReference type="HOGENOM" id="CLU_3310968_0_0_9"/>
<name>D3A905_9FIRM</name>
<accession>D3A905</accession>
<evidence type="ECO:0000313" key="1">
    <source>
        <dbReference type="EMBL" id="EFD01681.1"/>
    </source>
</evidence>